<evidence type="ECO:0000256" key="5">
    <source>
        <dbReference type="ARBA" id="ARBA00022691"/>
    </source>
</evidence>
<dbReference type="Proteomes" id="UP000807504">
    <property type="component" value="Unassembled WGS sequence"/>
</dbReference>
<organism evidence="9 10">
    <name type="scientific">Argiope bruennichi</name>
    <name type="common">Wasp spider</name>
    <name type="synonym">Aranea bruennichi</name>
    <dbReference type="NCBI Taxonomy" id="94029"/>
    <lineage>
        <taxon>Eukaryota</taxon>
        <taxon>Metazoa</taxon>
        <taxon>Ecdysozoa</taxon>
        <taxon>Arthropoda</taxon>
        <taxon>Chelicerata</taxon>
        <taxon>Arachnida</taxon>
        <taxon>Araneae</taxon>
        <taxon>Araneomorphae</taxon>
        <taxon>Entelegynae</taxon>
        <taxon>Araneoidea</taxon>
        <taxon>Araneidae</taxon>
        <taxon>Argiope</taxon>
    </lineage>
</organism>
<dbReference type="PANTHER" id="PTHR16121">
    <property type="entry name" value="CAP-SPECIFIC MRNA (NUCLEOSIDE-2'-O-)-METHYLTRANSFERASE 1-RELATED"/>
    <property type="match status" value="1"/>
</dbReference>
<proteinExistence type="predicted"/>
<dbReference type="GO" id="GO:0120550">
    <property type="term" value="F:methyltransferase cap2 activity"/>
    <property type="evidence" value="ECO:0007669"/>
    <property type="project" value="UniProtKB-EC"/>
</dbReference>
<evidence type="ECO:0000313" key="9">
    <source>
        <dbReference type="EMBL" id="KAF8773462.1"/>
    </source>
</evidence>
<dbReference type="AlphaFoldDB" id="A0A8T0EHU1"/>
<dbReference type="InterPro" id="IPR029063">
    <property type="entry name" value="SAM-dependent_MTases_sf"/>
</dbReference>
<dbReference type="GO" id="GO:0005737">
    <property type="term" value="C:cytoplasm"/>
    <property type="evidence" value="ECO:0007669"/>
    <property type="project" value="TreeGrafter"/>
</dbReference>
<keyword evidence="4 7" id="KW-0808">Transferase</keyword>
<name>A0A8T0EHU1_ARGBR</name>
<dbReference type="GO" id="GO:0005634">
    <property type="term" value="C:nucleus"/>
    <property type="evidence" value="ECO:0007669"/>
    <property type="project" value="UniProtKB-ARBA"/>
</dbReference>
<gene>
    <name evidence="9" type="ORF">HNY73_016123</name>
</gene>
<dbReference type="GO" id="GO:0032259">
    <property type="term" value="P:methylation"/>
    <property type="evidence" value="ECO:0007669"/>
    <property type="project" value="UniProtKB-KW"/>
</dbReference>
<dbReference type="EMBL" id="JABXBU010002227">
    <property type="protein sequence ID" value="KAF8773462.1"/>
    <property type="molecule type" value="Genomic_DNA"/>
</dbReference>
<sequence>MMNSSVFSSSDHYFDKKFTFLRQSNWILPSEHEIFKDSLWKLDDLYQMKKELNATKSLLNDKGEKWQEHTTRINKANKVISLIKQKIQPDILTQAWCKFYEILSNYPLIPPGNETFNSLHLCEAPGAFISALNCYLCCYHPSVCWEWLANTLNPYYEDLNIKNVVCDDRLLFPTLRHWFFGKDNTGDITNPSYAKELQEYISGKDLFNLVTADGSVDCTEDPAEQETVVAELHFAEMLVALHSLAPGATFVLKKFTFFECITICKMYFLNCIFKEVHVFKPFTSKHGNSEVYAVCIGYIGVEKLKTYLNQLNQNYGSMTDKSMFPLTSIPSSFISQLIECSKFFFELQTQSIQDNLKLYSIPFSEYDSEIRELQKTCAEEYIRRCNIHPNIFIERLFPFKKQIITNFYNKHGRNIRALRFQAMGEIFENMSKWKSMLWPDVILDVEKRLIACFPLEEKRHLDDNEWYFVPKTIKSRMKSKSYNNWLLMGKKISLIQNSKFCNPILLHFWNRVSFNHEINIQNHQPTTISYWDIDNVSSLLLESSEAEKICLVSMAKLKDEDPSRDPGLVKLKETFNKSFSCNFLKLEDQESHFLEESKIIYINSTLWIDSLHQEIRIKQILLDILCNVIKVMKSGDSLIICIQTLLTRYTTGIIFMMLSLFEKFQCFLPSDLAPAFCGQMWILSNFQNPEYTSRIISYFETVSSFSIPDGMEILEIVPIPVLCGDYFYEYLLDLNNNHMHQRLQSFISVEKHRLKISV</sequence>
<feature type="binding site" evidence="7">
    <location>
        <position position="213"/>
    </location>
    <ligand>
        <name>S-adenosyl-L-methionine</name>
        <dbReference type="ChEBI" id="CHEBI:59789"/>
    </ligand>
</feature>
<evidence type="ECO:0000256" key="1">
    <source>
        <dbReference type="ARBA" id="ARBA00012770"/>
    </source>
</evidence>
<reference evidence="9" key="2">
    <citation type="submission" date="2020-06" db="EMBL/GenBank/DDBJ databases">
        <authorList>
            <person name="Sheffer M."/>
        </authorList>
    </citation>
    <scope>NUCLEOTIDE SEQUENCE</scope>
</reference>
<evidence type="ECO:0000259" key="8">
    <source>
        <dbReference type="PROSITE" id="PS51614"/>
    </source>
</evidence>
<reference evidence="9" key="1">
    <citation type="journal article" date="2020" name="bioRxiv">
        <title>Chromosome-level reference genome of the European wasp spider Argiope bruennichi: a resource for studies on range expansion and evolutionary adaptation.</title>
        <authorList>
            <person name="Sheffer M.M."/>
            <person name="Hoppe A."/>
            <person name="Krehenwinkel H."/>
            <person name="Uhl G."/>
            <person name="Kuss A.W."/>
            <person name="Jensen L."/>
            <person name="Jensen C."/>
            <person name="Gillespie R.G."/>
            <person name="Hoff K.J."/>
            <person name="Prost S."/>
        </authorList>
    </citation>
    <scope>NUCLEOTIDE SEQUENCE</scope>
</reference>
<feature type="binding site" evidence="7">
    <location>
        <position position="126"/>
    </location>
    <ligand>
        <name>S-adenosyl-L-methionine</name>
        <dbReference type="ChEBI" id="CHEBI:59789"/>
    </ligand>
</feature>
<evidence type="ECO:0000256" key="7">
    <source>
        <dbReference type="PROSITE-ProRule" id="PRU00946"/>
    </source>
</evidence>
<evidence type="ECO:0000256" key="2">
    <source>
        <dbReference type="ARBA" id="ARBA00021134"/>
    </source>
</evidence>
<dbReference type="EC" id="2.1.1.296" evidence="1"/>
<dbReference type="InterPro" id="IPR050851">
    <property type="entry name" value="mRNA_Cap_2O-Ribose_MeTrfase"/>
</dbReference>
<comment type="caution">
    <text evidence="9">The sequence shown here is derived from an EMBL/GenBank/DDBJ whole genome shotgun (WGS) entry which is preliminary data.</text>
</comment>
<dbReference type="SUPFAM" id="SSF53335">
    <property type="entry name" value="S-adenosyl-L-methionine-dependent methyltransferases"/>
    <property type="match status" value="1"/>
</dbReference>
<evidence type="ECO:0000256" key="3">
    <source>
        <dbReference type="ARBA" id="ARBA00022603"/>
    </source>
</evidence>
<evidence type="ECO:0000313" key="10">
    <source>
        <dbReference type="Proteomes" id="UP000807504"/>
    </source>
</evidence>
<keyword evidence="3 7" id="KW-0489">Methyltransferase</keyword>
<comment type="catalytic activity">
    <reaction evidence="6">
        <text>a 5'-end (N(7)-methyl 5'-triphosphoguanosine)-(2'-O-methyl-ribonucleoside)-(ribonucleotide) in mRNA + S-adenosyl-L-methionine = a 5'-end (N(7)-methyl 5'-triphosphoguanosine)-(2'-O-methyl-ribonucleoside)-(2'-O-methyl-ribonucleotide) in mRNA + S-adenosyl-L-homocysteine + H(+)</text>
        <dbReference type="Rhea" id="RHEA:67024"/>
        <dbReference type="Rhea" id="RHEA-COMP:17169"/>
        <dbReference type="Rhea" id="RHEA-COMP:17170"/>
        <dbReference type="ChEBI" id="CHEBI:15378"/>
        <dbReference type="ChEBI" id="CHEBI:57856"/>
        <dbReference type="ChEBI" id="CHEBI:59789"/>
        <dbReference type="ChEBI" id="CHEBI:167612"/>
        <dbReference type="ChEBI" id="CHEBI:167614"/>
        <dbReference type="EC" id="2.1.1.296"/>
    </reaction>
</comment>
<protein>
    <recommendedName>
        <fullName evidence="2">Cap-specific mRNA (nucleoside-2'-O-)-methyltransferase 2</fullName>
        <ecNumber evidence="1">2.1.1.296</ecNumber>
    </recommendedName>
</protein>
<dbReference type="InterPro" id="IPR002877">
    <property type="entry name" value="RNA_MeTrfase_FtsJ_dom"/>
</dbReference>
<accession>A0A8T0EHU1</accession>
<feature type="binding site" evidence="7">
    <location>
        <position position="145"/>
    </location>
    <ligand>
        <name>S-adenosyl-L-methionine</name>
        <dbReference type="ChEBI" id="CHEBI:59789"/>
    </ligand>
</feature>
<feature type="active site" description="Proton acceptor" evidence="7">
    <location>
        <position position="253"/>
    </location>
</feature>
<dbReference type="PANTHER" id="PTHR16121:SF2">
    <property type="entry name" value="CAP-SPECIFIC MRNA (NUCLEOSIDE-2'-O-)-METHYLTRANSFERASE 2"/>
    <property type="match status" value="1"/>
</dbReference>
<dbReference type="Pfam" id="PF01728">
    <property type="entry name" value="FtsJ"/>
    <property type="match status" value="1"/>
</dbReference>
<dbReference type="InterPro" id="IPR025807">
    <property type="entry name" value="Adrift-typ_MeTrfase"/>
</dbReference>
<dbReference type="Gene3D" id="3.40.50.12760">
    <property type="match status" value="2"/>
</dbReference>
<dbReference type="GO" id="GO:0004483">
    <property type="term" value="F:methyltransferase cap1 activity"/>
    <property type="evidence" value="ECO:0007669"/>
    <property type="project" value="TreeGrafter"/>
</dbReference>
<dbReference type="GO" id="GO:0006370">
    <property type="term" value="P:7-methylguanosine mRNA capping"/>
    <property type="evidence" value="ECO:0007669"/>
    <property type="project" value="TreeGrafter"/>
</dbReference>
<feature type="domain" description="Adrift-type SAM-dependent 2'-O-MTase" evidence="8">
    <location>
        <begin position="90"/>
        <end position="300"/>
    </location>
</feature>
<dbReference type="PROSITE" id="PS51614">
    <property type="entry name" value="SAM_MT_ADRIFT"/>
    <property type="match status" value="1"/>
</dbReference>
<evidence type="ECO:0000256" key="6">
    <source>
        <dbReference type="ARBA" id="ARBA00049477"/>
    </source>
</evidence>
<keyword evidence="5 7" id="KW-0949">S-adenosyl-L-methionine</keyword>
<keyword evidence="10" id="KW-1185">Reference proteome</keyword>
<evidence type="ECO:0000256" key="4">
    <source>
        <dbReference type="ARBA" id="ARBA00022679"/>
    </source>
</evidence>